<dbReference type="InterPro" id="IPR002611">
    <property type="entry name" value="IstB_ATP-bd"/>
</dbReference>
<dbReference type="SMART" id="SM00382">
    <property type="entry name" value="AAA"/>
    <property type="match status" value="1"/>
</dbReference>
<evidence type="ECO:0000256" key="2">
    <source>
        <dbReference type="ARBA" id="ARBA00022741"/>
    </source>
</evidence>
<dbReference type="GO" id="GO:0006260">
    <property type="term" value="P:DNA replication"/>
    <property type="evidence" value="ECO:0007669"/>
    <property type="project" value="TreeGrafter"/>
</dbReference>
<dbReference type="SUPFAM" id="SSF52540">
    <property type="entry name" value="P-loop containing nucleoside triphosphate hydrolases"/>
    <property type="match status" value="1"/>
</dbReference>
<organism evidence="5">
    <name type="scientific">marine sediment metagenome</name>
    <dbReference type="NCBI Taxonomy" id="412755"/>
    <lineage>
        <taxon>unclassified sequences</taxon>
        <taxon>metagenomes</taxon>
        <taxon>ecological metagenomes</taxon>
    </lineage>
</organism>
<accession>X1E7Q5</accession>
<dbReference type="Pfam" id="PF01695">
    <property type="entry name" value="IstB_IS21"/>
    <property type="match status" value="1"/>
</dbReference>
<feature type="domain" description="AAA+ ATPase" evidence="4">
    <location>
        <begin position="99"/>
        <end position="231"/>
    </location>
</feature>
<dbReference type="GO" id="GO:0005524">
    <property type="term" value="F:ATP binding"/>
    <property type="evidence" value="ECO:0007669"/>
    <property type="project" value="UniProtKB-KW"/>
</dbReference>
<comment type="caution">
    <text evidence="5">The sequence shown here is derived from an EMBL/GenBank/DDBJ whole genome shotgun (WGS) entry which is preliminary data.</text>
</comment>
<dbReference type="InterPro" id="IPR003593">
    <property type="entry name" value="AAA+_ATPase"/>
</dbReference>
<keyword evidence="2" id="KW-0547">Nucleotide-binding</keyword>
<evidence type="ECO:0000313" key="5">
    <source>
        <dbReference type="EMBL" id="GAH28607.1"/>
    </source>
</evidence>
<evidence type="ECO:0000256" key="3">
    <source>
        <dbReference type="ARBA" id="ARBA00022840"/>
    </source>
</evidence>
<reference evidence="5" key="1">
    <citation type="journal article" date="2014" name="Front. Microbiol.">
        <title>High frequency of phylogenetically diverse reductive dehalogenase-homologous genes in deep subseafloor sedimentary metagenomes.</title>
        <authorList>
            <person name="Kawai M."/>
            <person name="Futagami T."/>
            <person name="Toyoda A."/>
            <person name="Takaki Y."/>
            <person name="Nishi S."/>
            <person name="Hori S."/>
            <person name="Arai W."/>
            <person name="Tsubouchi T."/>
            <person name="Morono Y."/>
            <person name="Uchiyama I."/>
            <person name="Ito T."/>
            <person name="Fujiyama A."/>
            <person name="Inagaki F."/>
            <person name="Takami H."/>
        </authorList>
    </citation>
    <scope>NUCLEOTIDE SEQUENCE</scope>
    <source>
        <strain evidence="5">Expedition CK06-06</strain>
    </source>
</reference>
<dbReference type="PANTHER" id="PTHR30050">
    <property type="entry name" value="CHROMOSOMAL REPLICATION INITIATOR PROTEIN DNAA"/>
    <property type="match status" value="1"/>
</dbReference>
<keyword evidence="3" id="KW-0067">ATP-binding</keyword>
<evidence type="ECO:0000256" key="1">
    <source>
        <dbReference type="ARBA" id="ARBA00008059"/>
    </source>
</evidence>
<gene>
    <name evidence="5" type="ORF">S03H2_02988</name>
</gene>
<dbReference type="EMBL" id="BARU01001059">
    <property type="protein sequence ID" value="GAH28607.1"/>
    <property type="molecule type" value="Genomic_DNA"/>
</dbReference>
<evidence type="ECO:0000259" key="4">
    <source>
        <dbReference type="SMART" id="SM00382"/>
    </source>
</evidence>
<dbReference type="Gene3D" id="3.40.50.300">
    <property type="entry name" value="P-loop containing nucleotide triphosphate hydrolases"/>
    <property type="match status" value="1"/>
</dbReference>
<proteinExistence type="inferred from homology"/>
<protein>
    <recommendedName>
        <fullName evidence="4">AAA+ ATPase domain-containing protein</fullName>
    </recommendedName>
</protein>
<dbReference type="NCBIfam" id="NF038214">
    <property type="entry name" value="IS21_help_AAA"/>
    <property type="match status" value="1"/>
</dbReference>
<dbReference type="InterPro" id="IPR027417">
    <property type="entry name" value="P-loop_NTPase"/>
</dbReference>
<name>X1E7Q5_9ZZZZ</name>
<comment type="similarity">
    <text evidence="1">Belongs to the IS21/IS1162 putative ATP-binding protein family.</text>
</comment>
<dbReference type="InterPro" id="IPR028350">
    <property type="entry name" value="DNAC/IstB-like"/>
</dbReference>
<dbReference type="InterPro" id="IPR047661">
    <property type="entry name" value="IstB"/>
</dbReference>
<dbReference type="PANTHER" id="PTHR30050:SF4">
    <property type="entry name" value="ATP-BINDING PROTEIN RV3427C IN INSERTION SEQUENCE-RELATED"/>
    <property type="match status" value="1"/>
</dbReference>
<dbReference type="CDD" id="cd00009">
    <property type="entry name" value="AAA"/>
    <property type="match status" value="1"/>
</dbReference>
<dbReference type="AlphaFoldDB" id="X1E7Q5"/>
<sequence length="247" mass="28275">MKAYEHTLSYLNTLSLKGAAESLDEMIHDAEIRKASYITFLNTVFTTEISYRVKRRVERNMVGAHFPVVKKISSFEFGRVKGIGKSEAVNLLDCRWIDNKENLLFFGPPGIGKTHLSIAFGVAAVEKGYKVCFERIANLIKLLKTAEIQKTSEYRIRRIMKSSLMIIDEIGYTPIEKREANLFFNLISEMHEKLSIIVTSNKSFESWAEMMGDAVMTAALLDRLLHHARVFNLDGESYRIKNQKKEV</sequence>
<dbReference type="PIRSF" id="PIRSF003073">
    <property type="entry name" value="DNAC_TnpB_IstB"/>
    <property type="match status" value="1"/>
</dbReference>